<dbReference type="InterPro" id="IPR036086">
    <property type="entry name" value="ParB/Sulfiredoxin_sf"/>
</dbReference>
<dbReference type="SUPFAM" id="SSF109709">
    <property type="entry name" value="KorB DNA-binding domain-like"/>
    <property type="match status" value="1"/>
</dbReference>
<name>A0A0N8GM80_9CHLR</name>
<dbReference type="Gene3D" id="3.90.1530.30">
    <property type="match status" value="1"/>
</dbReference>
<dbReference type="GO" id="GO:0005694">
    <property type="term" value="C:chromosome"/>
    <property type="evidence" value="ECO:0007669"/>
    <property type="project" value="TreeGrafter"/>
</dbReference>
<dbReference type="STRING" id="360411.AC812_12220"/>
<dbReference type="NCBIfam" id="TIGR00180">
    <property type="entry name" value="parB_part"/>
    <property type="match status" value="1"/>
</dbReference>
<accession>A0A0N8GM80</accession>
<dbReference type="InterPro" id="IPR003115">
    <property type="entry name" value="ParB_N"/>
</dbReference>
<dbReference type="InterPro" id="IPR050336">
    <property type="entry name" value="Chromosome_partition/occlusion"/>
</dbReference>
<comment type="caution">
    <text evidence="4">The sequence shown here is derived from an EMBL/GenBank/DDBJ whole genome shotgun (WGS) entry which is preliminary data.</text>
</comment>
<dbReference type="InterPro" id="IPR041468">
    <property type="entry name" value="HTH_ParB/Spo0J"/>
</dbReference>
<gene>
    <name evidence="4" type="ORF">AC812_12220</name>
</gene>
<dbReference type="PANTHER" id="PTHR33375:SF1">
    <property type="entry name" value="CHROMOSOME-PARTITIONING PROTEIN PARB-RELATED"/>
    <property type="match status" value="1"/>
</dbReference>
<proteinExistence type="inferred from homology"/>
<dbReference type="GO" id="GO:0007059">
    <property type="term" value="P:chromosome segregation"/>
    <property type="evidence" value="ECO:0007669"/>
    <property type="project" value="UniProtKB-KW"/>
</dbReference>
<dbReference type="GO" id="GO:0045881">
    <property type="term" value="P:positive regulation of sporulation resulting in formation of a cellular spore"/>
    <property type="evidence" value="ECO:0007669"/>
    <property type="project" value="TreeGrafter"/>
</dbReference>
<dbReference type="Gene3D" id="1.10.10.2830">
    <property type="match status" value="1"/>
</dbReference>
<dbReference type="AlphaFoldDB" id="A0A0N8GM80"/>
<sequence length="579" mass="65710">MLFPIYSIFPNPWQPRTEEDAEHIEALAASILADGLLQEPVGRLCDASGKPVSVREVMTRINDPREIFEKLGCDVQLAFGHSRLAAYRLLDKRCDNGQWGEMPVRIKDISDEEMFRLAVSENIQRRDLTPIEEARAMRRYREEFGKTSREIGELFGISESAVRNKMRLLELPEKVQLYLAGGVITEHFARRLLSVQKILPAERIEYLADEIAANHYDKPEQVDNIIRAVISGEKHIQRLHTYWQNNGKANDLFPLDWESGKINYQVTISDFKKCYRGPAEITLPYQSVLSSEETITLDIEQISLLASAKAEGINAALANQLAEELPEAVEVYNHLKNPPTCSKCPFYLTIAGEGFCGRKVCYERKKARWIELELERVSTETGISIYDPIEDGNQFVQYVSWGELGDYFKSAIQEKSPHLRLKGYAGGNAYTTHTGSPVVQIVSVEPAVIQRAAELESIREDDERWVEEQERQIRNLEEADEYINQIAPIFAGYLFGKWNTGSIEFLIRAIRLGVAVKPGDENYRSEVMTRLGWYLLQCVIGNVRMQGVEATKKYALGLAKEIGLPEERLLSVSVETEAA</sequence>
<organism evidence="4 5">
    <name type="scientific">Bellilinea caldifistulae</name>
    <dbReference type="NCBI Taxonomy" id="360411"/>
    <lineage>
        <taxon>Bacteria</taxon>
        <taxon>Bacillati</taxon>
        <taxon>Chloroflexota</taxon>
        <taxon>Anaerolineae</taxon>
        <taxon>Anaerolineales</taxon>
        <taxon>Anaerolineaceae</taxon>
        <taxon>Bellilinea</taxon>
    </lineage>
</organism>
<evidence type="ECO:0000256" key="1">
    <source>
        <dbReference type="ARBA" id="ARBA00006295"/>
    </source>
</evidence>
<protein>
    <recommendedName>
        <fullName evidence="3">ParB-like N-terminal domain-containing protein</fullName>
    </recommendedName>
</protein>
<dbReference type="InterPro" id="IPR004437">
    <property type="entry name" value="ParB/RepB/Spo0J"/>
</dbReference>
<comment type="similarity">
    <text evidence="1">Belongs to the ParB family.</text>
</comment>
<keyword evidence="5" id="KW-1185">Reference proteome</keyword>
<dbReference type="PANTHER" id="PTHR33375">
    <property type="entry name" value="CHROMOSOME-PARTITIONING PROTEIN PARB-RELATED"/>
    <property type="match status" value="1"/>
</dbReference>
<dbReference type="Pfam" id="PF17762">
    <property type="entry name" value="HTH_ParB"/>
    <property type="match status" value="1"/>
</dbReference>
<dbReference type="EMBL" id="LGHJ01000017">
    <property type="protein sequence ID" value="KPL74554.1"/>
    <property type="molecule type" value="Genomic_DNA"/>
</dbReference>
<dbReference type="FunFam" id="1.10.10.2830:FF:000001">
    <property type="entry name" value="Chromosome partitioning protein ParB"/>
    <property type="match status" value="1"/>
</dbReference>
<evidence type="ECO:0000313" key="4">
    <source>
        <dbReference type="EMBL" id="KPL74554.1"/>
    </source>
</evidence>
<evidence type="ECO:0000313" key="5">
    <source>
        <dbReference type="Proteomes" id="UP000050514"/>
    </source>
</evidence>
<dbReference type="GO" id="GO:0003677">
    <property type="term" value="F:DNA binding"/>
    <property type="evidence" value="ECO:0007669"/>
    <property type="project" value="InterPro"/>
</dbReference>
<reference evidence="4 5" key="1">
    <citation type="submission" date="2015-07" db="EMBL/GenBank/DDBJ databases">
        <title>Draft genome of Bellilinea caldifistulae DSM 17877.</title>
        <authorList>
            <person name="Hemp J."/>
            <person name="Ward L.M."/>
            <person name="Pace L.A."/>
            <person name="Fischer W.W."/>
        </authorList>
    </citation>
    <scope>NUCLEOTIDE SEQUENCE [LARGE SCALE GENOMIC DNA]</scope>
    <source>
        <strain evidence="4 5">GOMI-1</strain>
    </source>
</reference>
<dbReference type="Proteomes" id="UP000050514">
    <property type="component" value="Unassembled WGS sequence"/>
</dbReference>
<evidence type="ECO:0000256" key="2">
    <source>
        <dbReference type="ARBA" id="ARBA00022829"/>
    </source>
</evidence>
<feature type="domain" description="ParB-like N-terminal" evidence="3">
    <location>
        <begin position="1"/>
        <end position="123"/>
    </location>
</feature>
<dbReference type="SMART" id="SM00470">
    <property type="entry name" value="ParB"/>
    <property type="match status" value="1"/>
</dbReference>
<evidence type="ECO:0000259" key="3">
    <source>
        <dbReference type="SMART" id="SM00470"/>
    </source>
</evidence>
<dbReference type="SUPFAM" id="SSF110849">
    <property type="entry name" value="ParB/Sulfiredoxin"/>
    <property type="match status" value="1"/>
</dbReference>
<keyword evidence="2" id="KW-0159">Chromosome partition</keyword>